<evidence type="ECO:0000313" key="2">
    <source>
        <dbReference type="Proteomes" id="UP000092444"/>
    </source>
</evidence>
<keyword evidence="2" id="KW-1185">Reference proteome</keyword>
<protein>
    <recommendedName>
        <fullName evidence="3">Ubiquitin-like protease family profile domain-containing protein</fullName>
    </recommendedName>
</protein>
<dbReference type="AlphaFoldDB" id="A0A1B0FEV2"/>
<dbReference type="EMBL" id="CCAG010008894">
    <property type="status" value="NOT_ANNOTATED_CDS"/>
    <property type="molecule type" value="Genomic_DNA"/>
</dbReference>
<proteinExistence type="predicted"/>
<accession>A0A1B0FEV2</accession>
<dbReference type="Proteomes" id="UP000092444">
    <property type="component" value="Unassembled WGS sequence"/>
</dbReference>
<organism evidence="1 2">
    <name type="scientific">Glossina morsitans morsitans</name>
    <name type="common">Savannah tsetse fly</name>
    <dbReference type="NCBI Taxonomy" id="37546"/>
    <lineage>
        <taxon>Eukaryota</taxon>
        <taxon>Metazoa</taxon>
        <taxon>Ecdysozoa</taxon>
        <taxon>Arthropoda</taxon>
        <taxon>Hexapoda</taxon>
        <taxon>Insecta</taxon>
        <taxon>Pterygota</taxon>
        <taxon>Neoptera</taxon>
        <taxon>Endopterygota</taxon>
        <taxon>Diptera</taxon>
        <taxon>Brachycera</taxon>
        <taxon>Muscomorpha</taxon>
        <taxon>Hippoboscoidea</taxon>
        <taxon>Glossinidae</taxon>
        <taxon>Glossina</taxon>
    </lineage>
</organism>
<reference evidence="1" key="1">
    <citation type="submission" date="2020-05" db="UniProtKB">
        <authorList>
            <consortium name="EnsemblMetazoa"/>
        </authorList>
    </citation>
    <scope>IDENTIFICATION</scope>
    <source>
        <strain evidence="1">Yale</strain>
    </source>
</reference>
<dbReference type="Gene3D" id="3.30.310.130">
    <property type="entry name" value="Ubiquitin-related"/>
    <property type="match status" value="1"/>
</dbReference>
<dbReference type="InterPro" id="IPR038765">
    <property type="entry name" value="Papain-like_cys_pep_sf"/>
</dbReference>
<sequence length="110" mass="12474">MDYELLSAGRWLNDASTYRINLFKKSASMLPICRRKHWLLAIVSHPEVNHGKSSRIYIVDSKKNAVSGVEVIDNIRQSFGGSIKADTKLKWISARTLSPQSWCKLLNSII</sequence>
<dbReference type="EnsemblMetazoa" id="GMOY002143-RA">
    <property type="protein sequence ID" value="GMOY002143-PA"/>
    <property type="gene ID" value="GMOY002143"/>
</dbReference>
<dbReference type="SUPFAM" id="SSF54001">
    <property type="entry name" value="Cysteine proteinases"/>
    <property type="match status" value="1"/>
</dbReference>
<dbReference type="STRING" id="37546.A0A1B0FEV2"/>
<name>A0A1B0FEV2_GLOMM</name>
<evidence type="ECO:0000313" key="1">
    <source>
        <dbReference type="EnsemblMetazoa" id="GMOY002143-PA"/>
    </source>
</evidence>
<evidence type="ECO:0008006" key="3">
    <source>
        <dbReference type="Google" id="ProtNLM"/>
    </source>
</evidence>
<dbReference type="VEuPathDB" id="VectorBase:GMOY002143"/>